<evidence type="ECO:0000313" key="4">
    <source>
        <dbReference type="Proteomes" id="UP001148482"/>
    </source>
</evidence>
<dbReference type="EMBL" id="JAPJDA010000009">
    <property type="protein sequence ID" value="MCX2837854.1"/>
    <property type="molecule type" value="Genomic_DNA"/>
</dbReference>
<dbReference type="InterPro" id="IPR046617">
    <property type="entry name" value="DUF6730"/>
</dbReference>
<name>A0A9X3CWA2_9FLAO</name>
<dbReference type="Proteomes" id="UP001148482">
    <property type="component" value="Unassembled WGS sequence"/>
</dbReference>
<accession>A0A9X3CWA2</accession>
<reference evidence="3" key="1">
    <citation type="submission" date="2022-11" db="EMBL/GenBank/DDBJ databases">
        <title>Salinimicrobium profundisediminis sp. nov., isolated from deep-sea sediment of the Mariana Trench.</title>
        <authorList>
            <person name="Fu H."/>
        </authorList>
    </citation>
    <scope>NUCLEOTIDE SEQUENCE</scope>
    <source>
        <strain evidence="3">MT39</strain>
    </source>
</reference>
<keyword evidence="2" id="KW-1133">Transmembrane helix</keyword>
<proteinExistence type="predicted"/>
<dbReference type="Pfam" id="PF20503">
    <property type="entry name" value="DUF6730"/>
    <property type="match status" value="1"/>
</dbReference>
<organism evidence="3 4">
    <name type="scientific">Salinimicrobium profundisediminis</name>
    <dbReference type="NCBI Taxonomy" id="2994553"/>
    <lineage>
        <taxon>Bacteria</taxon>
        <taxon>Pseudomonadati</taxon>
        <taxon>Bacteroidota</taxon>
        <taxon>Flavobacteriia</taxon>
        <taxon>Flavobacteriales</taxon>
        <taxon>Flavobacteriaceae</taxon>
        <taxon>Salinimicrobium</taxon>
    </lineage>
</organism>
<keyword evidence="2" id="KW-0812">Transmembrane</keyword>
<evidence type="ECO:0000313" key="3">
    <source>
        <dbReference type="EMBL" id="MCX2837854.1"/>
    </source>
</evidence>
<comment type="caution">
    <text evidence="3">The sequence shown here is derived from an EMBL/GenBank/DDBJ whole genome shotgun (WGS) entry which is preliminary data.</text>
</comment>
<protein>
    <submittedName>
        <fullName evidence="3">Uncharacterized protein</fullName>
    </submittedName>
</protein>
<keyword evidence="4" id="KW-1185">Reference proteome</keyword>
<keyword evidence="2" id="KW-0472">Membrane</keyword>
<dbReference type="AlphaFoldDB" id="A0A9X3CWA2"/>
<feature type="coiled-coil region" evidence="1">
    <location>
        <begin position="1"/>
        <end position="28"/>
    </location>
</feature>
<feature type="transmembrane region" description="Helical" evidence="2">
    <location>
        <begin position="77"/>
        <end position="98"/>
    </location>
</feature>
<dbReference type="RefSeq" id="WP_266069104.1">
    <property type="nucleotide sequence ID" value="NZ_JAPJDA010000009.1"/>
</dbReference>
<evidence type="ECO:0000256" key="1">
    <source>
        <dbReference type="SAM" id="Coils"/>
    </source>
</evidence>
<sequence length="102" mass="11765">MTKLEELSEMLVSEIEQFEKTVEKLQKIQEQKILIDSRALEKTIWLQQERLEKALSSHNQEMKNLGHSLEKAKAYPVWALTLFVASLILNGILAYIIIAKVV</sequence>
<evidence type="ECO:0000256" key="2">
    <source>
        <dbReference type="SAM" id="Phobius"/>
    </source>
</evidence>
<keyword evidence="1" id="KW-0175">Coiled coil</keyword>
<gene>
    <name evidence="3" type="ORF">OQ279_06775</name>
</gene>